<organism evidence="5 6">
    <name type="scientific">Exophiala aquamarina CBS 119918</name>
    <dbReference type="NCBI Taxonomy" id="1182545"/>
    <lineage>
        <taxon>Eukaryota</taxon>
        <taxon>Fungi</taxon>
        <taxon>Dikarya</taxon>
        <taxon>Ascomycota</taxon>
        <taxon>Pezizomycotina</taxon>
        <taxon>Eurotiomycetes</taxon>
        <taxon>Chaetothyriomycetidae</taxon>
        <taxon>Chaetothyriales</taxon>
        <taxon>Herpotrichiellaceae</taxon>
        <taxon>Exophiala</taxon>
    </lineage>
</organism>
<evidence type="ECO:0008006" key="7">
    <source>
        <dbReference type="Google" id="ProtNLM"/>
    </source>
</evidence>
<evidence type="ECO:0000256" key="2">
    <source>
        <dbReference type="ARBA" id="ARBA00022763"/>
    </source>
</evidence>
<feature type="region of interest" description="Disordered" evidence="4">
    <location>
        <begin position="37"/>
        <end position="103"/>
    </location>
</feature>
<proteinExistence type="inferred from homology"/>
<dbReference type="GeneID" id="25277583"/>
<evidence type="ECO:0000256" key="1">
    <source>
        <dbReference type="ARBA" id="ARBA00008060"/>
    </source>
</evidence>
<dbReference type="Gene3D" id="1.20.5.170">
    <property type="match status" value="1"/>
</dbReference>
<dbReference type="RefSeq" id="XP_013263667.1">
    <property type="nucleotide sequence ID" value="XM_013408213.1"/>
</dbReference>
<name>A0A072PMT4_9EURO</name>
<dbReference type="HOGENOM" id="CLU_108102_0_0_1"/>
<dbReference type="InterPro" id="IPR010760">
    <property type="entry name" value="DNA-repair_Swi5"/>
</dbReference>
<keyword evidence="3" id="KW-0234">DNA repair</keyword>
<evidence type="ECO:0000256" key="4">
    <source>
        <dbReference type="SAM" id="MobiDB-lite"/>
    </source>
</evidence>
<comment type="similarity">
    <text evidence="1">Belongs to the SWI5/SAE3 family.</text>
</comment>
<gene>
    <name evidence="5" type="ORF">A1O9_02642</name>
</gene>
<dbReference type="VEuPathDB" id="FungiDB:A1O9_02642"/>
<feature type="compositionally biased region" description="Low complexity" evidence="4">
    <location>
        <begin position="48"/>
        <end position="76"/>
    </location>
</feature>
<dbReference type="Pfam" id="PF07061">
    <property type="entry name" value="Swi5"/>
    <property type="match status" value="1"/>
</dbReference>
<protein>
    <recommendedName>
        <fullName evidence="7">Swi5-domain-containing protein</fullName>
    </recommendedName>
</protein>
<reference evidence="5 6" key="1">
    <citation type="submission" date="2013-03" db="EMBL/GenBank/DDBJ databases">
        <title>The Genome Sequence of Exophiala aquamarina CBS 119918.</title>
        <authorList>
            <consortium name="The Broad Institute Genomics Platform"/>
            <person name="Cuomo C."/>
            <person name="de Hoog S."/>
            <person name="Gorbushina A."/>
            <person name="Walker B."/>
            <person name="Young S.K."/>
            <person name="Zeng Q."/>
            <person name="Gargeya S."/>
            <person name="Fitzgerald M."/>
            <person name="Haas B."/>
            <person name="Abouelleil A."/>
            <person name="Allen A.W."/>
            <person name="Alvarado L."/>
            <person name="Arachchi H.M."/>
            <person name="Berlin A.M."/>
            <person name="Chapman S.B."/>
            <person name="Gainer-Dewar J."/>
            <person name="Goldberg J."/>
            <person name="Griggs A."/>
            <person name="Gujja S."/>
            <person name="Hansen M."/>
            <person name="Howarth C."/>
            <person name="Imamovic A."/>
            <person name="Ireland A."/>
            <person name="Larimer J."/>
            <person name="McCowan C."/>
            <person name="Murphy C."/>
            <person name="Pearson M."/>
            <person name="Poon T.W."/>
            <person name="Priest M."/>
            <person name="Roberts A."/>
            <person name="Saif S."/>
            <person name="Shea T."/>
            <person name="Sisk P."/>
            <person name="Sykes S."/>
            <person name="Wortman J."/>
            <person name="Nusbaum C."/>
            <person name="Birren B."/>
        </authorList>
    </citation>
    <scope>NUCLEOTIDE SEQUENCE [LARGE SCALE GENOMIC DNA]</scope>
    <source>
        <strain evidence="5 6">CBS 119918</strain>
    </source>
</reference>
<evidence type="ECO:0000313" key="5">
    <source>
        <dbReference type="EMBL" id="KEF61077.1"/>
    </source>
</evidence>
<keyword evidence="6" id="KW-1185">Reference proteome</keyword>
<dbReference type="STRING" id="1182545.A0A072PMT4"/>
<evidence type="ECO:0000256" key="3">
    <source>
        <dbReference type="ARBA" id="ARBA00023204"/>
    </source>
</evidence>
<dbReference type="Proteomes" id="UP000027920">
    <property type="component" value="Unassembled WGS sequence"/>
</dbReference>
<dbReference type="EMBL" id="AMGV01000002">
    <property type="protein sequence ID" value="KEF61077.1"/>
    <property type="molecule type" value="Genomic_DNA"/>
</dbReference>
<accession>A0A072PMT4</accession>
<dbReference type="AlphaFoldDB" id="A0A072PMT4"/>
<dbReference type="GO" id="GO:0006281">
    <property type="term" value="P:DNA repair"/>
    <property type="evidence" value="ECO:0007669"/>
    <property type="project" value="UniProtKB-KW"/>
</dbReference>
<evidence type="ECO:0000313" key="6">
    <source>
        <dbReference type="Proteomes" id="UP000027920"/>
    </source>
</evidence>
<sequence length="159" mass="16987">PKSKPRPESKSISTLESEIAATEAKLAATLSRLSEARARNDEAHPACSLALASSSSPTTTTTSTRRTTAVPTAPSTGKGQAIDGASLSLAHDRQQQQQQQQQEQELLSHAQGIFEGHIALLKRYNSTKDIAMGMLSLIADRQGKRLAEILLERGVGRGD</sequence>
<feature type="non-terminal residue" evidence="5">
    <location>
        <position position="1"/>
    </location>
</feature>
<dbReference type="OrthoDB" id="255837at2759"/>
<comment type="caution">
    <text evidence="5">The sequence shown here is derived from an EMBL/GenBank/DDBJ whole genome shotgun (WGS) entry which is preliminary data.</text>
</comment>
<keyword evidence="2" id="KW-0227">DNA damage</keyword>